<sequence length="123" mass="12624">MKKLVSMVGLASAVVAAHAAGTGELTALKGADAASGRAVSGCGLRGTVRDTPGVPLMCGDDGKWVAMYTMTATDRAALYPAAFHCVIVGPDGRKLKSIQRSDSRVATLFPKGTRFTPACLSPN</sequence>
<reference evidence="2 3" key="1">
    <citation type="submission" date="2020-04" db="EMBL/GenBank/DDBJ databases">
        <authorList>
            <person name="De Canck E."/>
        </authorList>
    </citation>
    <scope>NUCLEOTIDE SEQUENCE [LARGE SCALE GENOMIC DNA]</scope>
    <source>
        <strain evidence="2 3">LMG 22037</strain>
    </source>
</reference>
<name>A0A6J5CH17_9BURK</name>
<organism evidence="2 3">
    <name type="scientific">Paraburkholderia phenoliruptrix</name>
    <dbReference type="NCBI Taxonomy" id="252970"/>
    <lineage>
        <taxon>Bacteria</taxon>
        <taxon>Pseudomonadati</taxon>
        <taxon>Pseudomonadota</taxon>
        <taxon>Betaproteobacteria</taxon>
        <taxon>Burkholderiales</taxon>
        <taxon>Burkholderiaceae</taxon>
        <taxon>Paraburkholderia</taxon>
    </lineage>
</organism>
<feature type="signal peptide" evidence="1">
    <location>
        <begin position="1"/>
        <end position="19"/>
    </location>
</feature>
<gene>
    <name evidence="2" type="ORF">LMG22037_05980</name>
</gene>
<keyword evidence="1" id="KW-0732">Signal</keyword>
<evidence type="ECO:0000313" key="2">
    <source>
        <dbReference type="EMBL" id="CAB3735581.1"/>
    </source>
</evidence>
<dbReference type="Proteomes" id="UP000494249">
    <property type="component" value="Unassembled WGS sequence"/>
</dbReference>
<dbReference type="EMBL" id="CADIKB010000050">
    <property type="protein sequence ID" value="CAB3735581.1"/>
    <property type="molecule type" value="Genomic_DNA"/>
</dbReference>
<proteinExistence type="predicted"/>
<evidence type="ECO:0000256" key="1">
    <source>
        <dbReference type="SAM" id="SignalP"/>
    </source>
</evidence>
<accession>A0A6J5CH17</accession>
<feature type="chain" id="PRO_5026894136" description="Secreted protein" evidence="1">
    <location>
        <begin position="20"/>
        <end position="123"/>
    </location>
</feature>
<protein>
    <recommendedName>
        <fullName evidence="4">Secreted protein</fullName>
    </recommendedName>
</protein>
<dbReference type="AlphaFoldDB" id="A0A6J5CH17"/>
<evidence type="ECO:0000313" key="3">
    <source>
        <dbReference type="Proteomes" id="UP000494249"/>
    </source>
</evidence>
<dbReference type="RefSeq" id="WP_035485213.1">
    <property type="nucleotide sequence ID" value="NZ_CADFGL010000048.1"/>
</dbReference>
<evidence type="ECO:0008006" key="4">
    <source>
        <dbReference type="Google" id="ProtNLM"/>
    </source>
</evidence>